<reference evidence="2 3" key="1">
    <citation type="journal article" date="2017" name="Genome Announc.">
        <title>Genome sequence of the saprophytic ascomycete Epicoccum nigrum ICMP 19927 strain isolated from New Zealand.</title>
        <authorList>
            <person name="Fokin M."/>
            <person name="Fleetwood D."/>
            <person name="Weir B.S."/>
            <person name="Villas-Boas S.G."/>
        </authorList>
    </citation>
    <scope>NUCLEOTIDE SEQUENCE [LARGE SCALE GENOMIC DNA]</scope>
    <source>
        <strain evidence="2 3">ICMP 19927</strain>
    </source>
</reference>
<evidence type="ECO:0000256" key="1">
    <source>
        <dbReference type="SAM" id="MobiDB-lite"/>
    </source>
</evidence>
<proteinExistence type="predicted"/>
<keyword evidence="3" id="KW-1185">Reference proteome</keyword>
<dbReference type="AlphaFoldDB" id="A0A1Y2M7D3"/>
<name>A0A1Y2M7D3_EPING</name>
<feature type="compositionally biased region" description="Basic and acidic residues" evidence="1">
    <location>
        <begin position="1"/>
        <end position="14"/>
    </location>
</feature>
<feature type="compositionally biased region" description="Basic and acidic residues" evidence="1">
    <location>
        <begin position="222"/>
        <end position="231"/>
    </location>
</feature>
<feature type="compositionally biased region" description="Basic and acidic residues" evidence="1">
    <location>
        <begin position="195"/>
        <end position="208"/>
    </location>
</feature>
<evidence type="ECO:0000313" key="2">
    <source>
        <dbReference type="EMBL" id="OSS52003.1"/>
    </source>
</evidence>
<sequence length="263" mass="27892">MPEDKEHPESKKAEQNGASDEEVRQESSKMAKQAKEAQDKATELLQAAAAAGDPEEREKFMKEALEQQMRSKAMGKTARYLRSGTFQGMAVGAGLGIAPGASLGAITGTLVGGVTSTALGGLGAGLGAATGAIHGQFFDPDTMVGKGIQKISGLVPGWKATDSQKKKLEEMVGQISEQKAPGKEELESWGSEISDDQKEVLDKAKEKMPTMPSAGGEDEGEKGEGEGEGGRKKPRKLSKGDETEEPKPEVPKKQPRKLEKRSE</sequence>
<protein>
    <recommendedName>
        <fullName evidence="4">Glycine zipper domain-containing protein</fullName>
    </recommendedName>
</protein>
<evidence type="ECO:0000313" key="3">
    <source>
        <dbReference type="Proteomes" id="UP000193240"/>
    </source>
</evidence>
<accession>A0A1Y2M7D3</accession>
<dbReference type="InParanoid" id="A0A1Y2M7D3"/>
<dbReference type="STRING" id="105696.A0A1Y2M7D3"/>
<dbReference type="Proteomes" id="UP000193240">
    <property type="component" value="Unassembled WGS sequence"/>
</dbReference>
<dbReference type="EMBL" id="KZ107840">
    <property type="protein sequence ID" value="OSS52003.1"/>
    <property type="molecule type" value="Genomic_DNA"/>
</dbReference>
<evidence type="ECO:0008006" key="4">
    <source>
        <dbReference type="Google" id="ProtNLM"/>
    </source>
</evidence>
<feature type="region of interest" description="Disordered" evidence="1">
    <location>
        <begin position="165"/>
        <end position="263"/>
    </location>
</feature>
<organism evidence="2 3">
    <name type="scientific">Epicoccum nigrum</name>
    <name type="common">Soil fungus</name>
    <name type="synonym">Epicoccum purpurascens</name>
    <dbReference type="NCBI Taxonomy" id="105696"/>
    <lineage>
        <taxon>Eukaryota</taxon>
        <taxon>Fungi</taxon>
        <taxon>Dikarya</taxon>
        <taxon>Ascomycota</taxon>
        <taxon>Pezizomycotina</taxon>
        <taxon>Dothideomycetes</taxon>
        <taxon>Pleosporomycetidae</taxon>
        <taxon>Pleosporales</taxon>
        <taxon>Pleosporineae</taxon>
        <taxon>Didymellaceae</taxon>
        <taxon>Epicoccum</taxon>
    </lineage>
</organism>
<feature type="compositionally biased region" description="Basic and acidic residues" evidence="1">
    <location>
        <begin position="21"/>
        <end position="42"/>
    </location>
</feature>
<dbReference type="OMA" id="HGSWVKF"/>
<feature type="compositionally biased region" description="Basic and acidic residues" evidence="1">
    <location>
        <begin position="238"/>
        <end position="263"/>
    </location>
</feature>
<gene>
    <name evidence="2" type="ORF">B5807_03277</name>
</gene>
<feature type="region of interest" description="Disordered" evidence="1">
    <location>
        <begin position="1"/>
        <end position="59"/>
    </location>
</feature>